<dbReference type="InterPro" id="IPR051532">
    <property type="entry name" value="Ester_Hydrolysis_Enzymes"/>
</dbReference>
<evidence type="ECO:0000256" key="1">
    <source>
        <dbReference type="SAM" id="Phobius"/>
    </source>
</evidence>
<evidence type="ECO:0000313" key="3">
    <source>
        <dbReference type="EMBL" id="MBS5519280.1"/>
    </source>
</evidence>
<protein>
    <submittedName>
        <fullName evidence="3">G-D-S-L family lipolytic protein</fullName>
    </submittedName>
</protein>
<dbReference type="EMBL" id="JAGZCZ010000003">
    <property type="protein sequence ID" value="MBS5519280.1"/>
    <property type="molecule type" value="Genomic_DNA"/>
</dbReference>
<dbReference type="PANTHER" id="PTHR30383:SF5">
    <property type="entry name" value="SGNH HYDROLASE-TYPE ESTERASE DOMAIN-CONTAINING PROTEIN"/>
    <property type="match status" value="1"/>
</dbReference>
<dbReference type="SUPFAM" id="SSF52266">
    <property type="entry name" value="SGNH hydrolase"/>
    <property type="match status" value="1"/>
</dbReference>
<keyword evidence="1" id="KW-0472">Membrane</keyword>
<comment type="caution">
    <text evidence="3">The sequence shown here is derived from an EMBL/GenBank/DDBJ whole genome shotgun (WGS) entry which is preliminary data.</text>
</comment>
<dbReference type="Gene3D" id="3.40.50.1110">
    <property type="entry name" value="SGNH hydrolase"/>
    <property type="match status" value="1"/>
</dbReference>
<gene>
    <name evidence="3" type="ORF">KHX13_02945</name>
</gene>
<accession>A0A943EE25</accession>
<dbReference type="GO" id="GO:0004622">
    <property type="term" value="F:phosphatidylcholine lysophospholipase activity"/>
    <property type="evidence" value="ECO:0007669"/>
    <property type="project" value="TreeGrafter"/>
</dbReference>
<evidence type="ECO:0000313" key="4">
    <source>
        <dbReference type="Proteomes" id="UP000754226"/>
    </source>
</evidence>
<dbReference type="Pfam" id="PF13472">
    <property type="entry name" value="Lipase_GDSL_2"/>
    <property type="match status" value="1"/>
</dbReference>
<dbReference type="Gene3D" id="2.60.40.10">
    <property type="entry name" value="Immunoglobulins"/>
    <property type="match status" value="2"/>
</dbReference>
<evidence type="ECO:0000259" key="2">
    <source>
        <dbReference type="Pfam" id="PF13472"/>
    </source>
</evidence>
<dbReference type="Proteomes" id="UP000754226">
    <property type="component" value="Unassembled WGS sequence"/>
</dbReference>
<dbReference type="PANTHER" id="PTHR30383">
    <property type="entry name" value="THIOESTERASE 1/PROTEASE 1/LYSOPHOSPHOLIPASE L1"/>
    <property type="match status" value="1"/>
</dbReference>
<keyword evidence="1" id="KW-0812">Transmembrane</keyword>
<reference evidence="3" key="1">
    <citation type="submission" date="2021-02" db="EMBL/GenBank/DDBJ databases">
        <title>Infant gut strain persistence is associated with maternal origin, phylogeny, and functional potential including surface adhesion and iron acquisition.</title>
        <authorList>
            <person name="Lou Y.C."/>
        </authorList>
    </citation>
    <scope>NUCLEOTIDE SEQUENCE</scope>
    <source>
        <strain evidence="3">L3_106_000M1_dasL3_106_000M1_concoct_15</strain>
    </source>
</reference>
<feature type="transmembrane region" description="Helical" evidence="1">
    <location>
        <begin position="7"/>
        <end position="25"/>
    </location>
</feature>
<proteinExistence type="predicted"/>
<keyword evidence="1" id="KW-1133">Transmembrane helix</keyword>
<dbReference type="InterPro" id="IPR036514">
    <property type="entry name" value="SGNH_hydro_sf"/>
</dbReference>
<sequence length="486" mass="54302">MKRTQQILLVIIVMFIAVSGVYRYLPCFKEISFSGKELYENCAEAGSEPKGAIREASATLVVLPSPETIRSSGTGEIAVSNQVTTPYGEAPHILSHFPKDHPSSLKPVLRWEKADDAVVYEVQLAKDGTVFQTDGYVFINGYNAVLPDGYTADHFEFRVRALNLDRVPITPFSAWETVYVDPRTPSLQRPVPTNRFNEGIGTTLLYPVYNWIPVQGARNYEVEILSRLPERPDQRADAAITLGRGKATGFDWYDDTKRMASYPLYWRVRALDDNGQPLGVFSEPQKMETDPSDHWEVATLGDSIYHGGGNLSYSPSDWEYSFQHYLKFDSINLAQSGDTSAATLARFDDDVLPFHPRYLIIMTGTNSLRAGMDPDDVISDLAAIKGKCEQNGIHPIFMTLPPINPQNIARAFNEPTAEDWKERFAAVNAYIRTQIHIDLAGKIPEGVDLPTELGLDGIHLDPPGKKLMAEAVNEQWEKVLAQFAEE</sequence>
<name>A0A943EE25_9FIRM</name>
<dbReference type="AlphaFoldDB" id="A0A943EE25"/>
<feature type="domain" description="SGNH hydrolase-type esterase" evidence="2">
    <location>
        <begin position="300"/>
        <end position="466"/>
    </location>
</feature>
<organism evidence="3 4">
    <name type="scientific">Acidaminococcus intestini</name>
    <dbReference type="NCBI Taxonomy" id="187327"/>
    <lineage>
        <taxon>Bacteria</taxon>
        <taxon>Bacillati</taxon>
        <taxon>Bacillota</taxon>
        <taxon>Negativicutes</taxon>
        <taxon>Acidaminococcales</taxon>
        <taxon>Acidaminococcaceae</taxon>
        <taxon>Acidaminococcus</taxon>
    </lineage>
</organism>
<dbReference type="InterPro" id="IPR013783">
    <property type="entry name" value="Ig-like_fold"/>
</dbReference>
<dbReference type="InterPro" id="IPR013830">
    <property type="entry name" value="SGNH_hydro"/>
</dbReference>